<evidence type="ECO:0008006" key="3">
    <source>
        <dbReference type="Google" id="ProtNLM"/>
    </source>
</evidence>
<dbReference type="InterPro" id="IPR021505">
    <property type="entry name" value="Phage_B3_Orf6"/>
</dbReference>
<proteinExistence type="predicted"/>
<dbReference type="RefSeq" id="WP_345119517.1">
    <property type="nucleotide sequence ID" value="NZ_BAABJA010000016.1"/>
</dbReference>
<comment type="caution">
    <text evidence="1">The sequence shown here is derived from an EMBL/GenBank/DDBJ whole genome shotgun (WGS) entry which is preliminary data.</text>
</comment>
<keyword evidence="2" id="KW-1185">Reference proteome</keyword>
<evidence type="ECO:0000313" key="2">
    <source>
        <dbReference type="Proteomes" id="UP001501699"/>
    </source>
</evidence>
<reference evidence="2" key="1">
    <citation type="journal article" date="2019" name="Int. J. Syst. Evol. Microbiol.">
        <title>The Global Catalogue of Microorganisms (GCM) 10K type strain sequencing project: providing services to taxonomists for standard genome sequencing and annotation.</title>
        <authorList>
            <consortium name="The Broad Institute Genomics Platform"/>
            <consortium name="The Broad Institute Genome Sequencing Center for Infectious Disease"/>
            <person name="Wu L."/>
            <person name="Ma J."/>
        </authorList>
    </citation>
    <scope>NUCLEOTIDE SEQUENCE [LARGE SCALE GENOMIC DNA]</scope>
    <source>
        <strain evidence="2">JCM 17714</strain>
    </source>
</reference>
<organism evidence="1 2">
    <name type="scientific">Bartonella pachyuromydis</name>
    <dbReference type="NCBI Taxonomy" id="931097"/>
    <lineage>
        <taxon>Bacteria</taxon>
        <taxon>Pseudomonadati</taxon>
        <taxon>Pseudomonadota</taxon>
        <taxon>Alphaproteobacteria</taxon>
        <taxon>Hyphomicrobiales</taxon>
        <taxon>Bartonellaceae</taxon>
        <taxon>Bartonella</taxon>
    </lineage>
</organism>
<protein>
    <recommendedName>
        <fullName evidence="3">Sulfate transporter</fullName>
    </recommendedName>
</protein>
<sequence>MNPQIELEGTRYMKDAKGALVPVDMIRPADLLEDETVRKVMGYAKELSARIARFNNHTIADLSDFDNLLAQEYGVARRGKKGNCTYTSFDGLQRIKVQVQESFDFGPQLQIAKSLLDECLNEWSADARSEIRAIITRAFNTDKEGKVNRGEIFMLLRLDISDPRWREAMRAIREAIRVTTSKEYVRFYERDTLESPWCAVTPSPWTRGDHQYHERPRLYQSLRSIPAYSLFHQSLTLF</sequence>
<dbReference type="Proteomes" id="UP001501699">
    <property type="component" value="Unassembled WGS sequence"/>
</dbReference>
<gene>
    <name evidence="1" type="ORF">GCM10023262_15030</name>
</gene>
<dbReference type="Pfam" id="PF11363">
    <property type="entry name" value="DUF3164"/>
    <property type="match status" value="1"/>
</dbReference>
<accession>A0ABP8VLE4</accession>
<evidence type="ECO:0000313" key="1">
    <source>
        <dbReference type="EMBL" id="GAA4666816.1"/>
    </source>
</evidence>
<dbReference type="EMBL" id="BAABJA010000016">
    <property type="protein sequence ID" value="GAA4666816.1"/>
    <property type="molecule type" value="Genomic_DNA"/>
</dbReference>
<name>A0ABP8VLE4_9HYPH</name>